<evidence type="ECO:0000313" key="3">
    <source>
        <dbReference type="EMBL" id="AJE82126.1"/>
    </source>
</evidence>
<dbReference type="PANTHER" id="PTHR32182">
    <property type="entry name" value="DNA REPLICATION AND REPAIR PROTEIN RECF"/>
    <property type="match status" value="1"/>
</dbReference>
<accession>A0A0B5ETS2</accession>
<dbReference type="GO" id="GO:0000731">
    <property type="term" value="P:DNA synthesis involved in DNA repair"/>
    <property type="evidence" value="ECO:0007669"/>
    <property type="project" value="TreeGrafter"/>
</dbReference>
<evidence type="ECO:0000256" key="1">
    <source>
        <dbReference type="ARBA" id="ARBA00023236"/>
    </source>
</evidence>
<dbReference type="InterPro" id="IPR003959">
    <property type="entry name" value="ATPase_AAA_core"/>
</dbReference>
<dbReference type="GO" id="GO:0005524">
    <property type="term" value="F:ATP binding"/>
    <property type="evidence" value="ECO:0007669"/>
    <property type="project" value="InterPro"/>
</dbReference>
<dbReference type="EMBL" id="CP010519">
    <property type="protein sequence ID" value="AJE82126.1"/>
    <property type="molecule type" value="Genomic_DNA"/>
</dbReference>
<proteinExistence type="predicted"/>
<name>A0A0B5ETS2_STRA4</name>
<dbReference type="GO" id="GO:0009432">
    <property type="term" value="P:SOS response"/>
    <property type="evidence" value="ECO:0007669"/>
    <property type="project" value="UniProtKB-KW"/>
</dbReference>
<evidence type="ECO:0000313" key="4">
    <source>
        <dbReference type="Proteomes" id="UP000031523"/>
    </source>
</evidence>
<organism evidence="3 4">
    <name type="scientific">Streptomyces albus (strain ATCC 21838 / DSM 41398 / FERM P-419 / JCM 4703 / NBRC 107858)</name>
    <dbReference type="NCBI Taxonomy" id="1081613"/>
    <lineage>
        <taxon>Bacteria</taxon>
        <taxon>Bacillati</taxon>
        <taxon>Actinomycetota</taxon>
        <taxon>Actinomycetes</taxon>
        <taxon>Kitasatosporales</taxon>
        <taxon>Streptomycetaceae</taxon>
        <taxon>Streptomyces</taxon>
    </lineage>
</organism>
<keyword evidence="1" id="KW-0742">SOS response</keyword>
<dbReference type="KEGG" id="sals:SLNWT_1750"/>
<dbReference type="PANTHER" id="PTHR32182:SF22">
    <property type="entry name" value="ATP-DEPENDENT ENDONUCLEASE, OLD FAMILY-RELATED"/>
    <property type="match status" value="1"/>
</dbReference>
<feature type="domain" description="ATPase AAA-type core" evidence="2">
    <location>
        <begin position="23"/>
        <end position="352"/>
    </location>
</feature>
<dbReference type="InterPro" id="IPR014555">
    <property type="entry name" value="RecF-like"/>
</dbReference>
<dbReference type="GO" id="GO:0006302">
    <property type="term" value="P:double-strand break repair"/>
    <property type="evidence" value="ECO:0007669"/>
    <property type="project" value="TreeGrafter"/>
</dbReference>
<dbReference type="InterPro" id="IPR027417">
    <property type="entry name" value="P-loop_NTPase"/>
</dbReference>
<dbReference type="Gene3D" id="3.40.50.300">
    <property type="entry name" value="P-loop containing nucleotide triphosphate hydrolases"/>
    <property type="match status" value="2"/>
</dbReference>
<keyword evidence="4" id="KW-1185">Reference proteome</keyword>
<dbReference type="SUPFAM" id="SSF52540">
    <property type="entry name" value="P-loop containing nucleoside triphosphate hydrolases"/>
    <property type="match status" value="1"/>
</dbReference>
<reference evidence="3 4" key="1">
    <citation type="submission" date="2015-01" db="EMBL/GenBank/DDBJ databases">
        <title>Enhanced salinomycin production by adjusting the supply of polyketide extender units in Streptomyce albus DSM 41398.</title>
        <authorList>
            <person name="Lu C."/>
        </authorList>
    </citation>
    <scope>NUCLEOTIDE SEQUENCE [LARGE SCALE GENOMIC DNA]</scope>
    <source>
        <strain evidence="4">ATCC 21838 / DSM 41398 / FERM P-419 / JCM 4703 / NBRC 107858</strain>
    </source>
</reference>
<dbReference type="AlphaFoldDB" id="A0A0B5ETS2"/>
<dbReference type="GO" id="GO:0016887">
    <property type="term" value="F:ATP hydrolysis activity"/>
    <property type="evidence" value="ECO:0007669"/>
    <property type="project" value="InterPro"/>
</dbReference>
<dbReference type="Pfam" id="PF13304">
    <property type="entry name" value="AAA_21"/>
    <property type="match status" value="1"/>
</dbReference>
<evidence type="ECO:0000259" key="2">
    <source>
        <dbReference type="Pfam" id="PF13304"/>
    </source>
</evidence>
<dbReference type="Proteomes" id="UP000031523">
    <property type="component" value="Chromosome"/>
</dbReference>
<gene>
    <name evidence="3" type="ORF">SLNWT_1750</name>
</gene>
<keyword evidence="1" id="KW-0227">DNA damage</keyword>
<protein>
    <submittedName>
        <fullName evidence="3">ATPase-like protein</fullName>
    </submittedName>
</protein>
<sequence>MITRLEIEGFRSFREVAVDVAPFTVLVGQNGSGKSNLLEAVDLAAQVLTDSRHLDVEQGPPGHHTWRGGLRPGGDRRGRILDLFHRYGDGSVADRLRLTVCFLHVDPEYGLLHLRLDAEVNRPQERGSPSLTASVRPLTEAPAYWGLDSRLQEQIRANAEVPYSLVEVWRACAWDRLVPRPSAARKAPDLADDTRVAPDAGNLAAVLGRLLAGGEQDADEEHARRALLLRADTSAVLPGLVELLPRPNEHDGTWELDLVYRDGTPIPVRLASDGTLHALALLTAAHDGVSGPLREGRAAHRPGACATLMIEDVENGLHPGQVRELVDRLRRCSGVDALQQIIVTTHSPVVLSAVYPEHTGDIRFVDTVVRVGGGEVASRHTRVRPLAESGRRGTFVGPYEVRRYLESATAGSL</sequence>
<dbReference type="PIRSF" id="PIRSF029347">
    <property type="entry name" value="RecF"/>
    <property type="match status" value="1"/>
</dbReference>